<dbReference type="EMBL" id="KL198054">
    <property type="protein sequence ID" value="KDQ11893.1"/>
    <property type="molecule type" value="Genomic_DNA"/>
</dbReference>
<dbReference type="Proteomes" id="UP000027195">
    <property type="component" value="Unassembled WGS sequence"/>
</dbReference>
<dbReference type="HOGENOM" id="CLU_042688_1_1_1"/>
<sequence>MATVVAPIRYFTPPADGSRPWTNINANLDDDDGSSRNFSLNYHDFAIRNFRGAEHEASLDITGFQFAKHESKEKDFADEEKIKTEYYDESIELLKKLTGASRVVIFDHTIRRHRPDIHENTPDKRQPVAIAHVDQTPESAASRVKRHLPESDVPTLLSKRFQIINLWRPIKHEAWDRPLSLCDFRSINPEEDLIRTTLKYPDYEGETFSVKHNPNHKWGYLKGMSPSEIVLIKCFDSDSNYAVLTPHTSFADPTTPEGSPLRESIELRALVFYD</sequence>
<feature type="domain" description="Phytochrome chromophore attachment site" evidence="2">
    <location>
        <begin position="85"/>
        <end position="170"/>
    </location>
</feature>
<dbReference type="PROSITE" id="PS50046">
    <property type="entry name" value="PHYTOCHROME_2"/>
    <property type="match status" value="1"/>
</dbReference>
<reference evidence="4" key="1">
    <citation type="journal article" date="2014" name="Proc. Natl. Acad. Sci. U.S.A.">
        <title>Extensive sampling of basidiomycete genomes demonstrates inadequacy of the white-rot/brown-rot paradigm for wood decay fungi.</title>
        <authorList>
            <person name="Riley R."/>
            <person name="Salamov A.A."/>
            <person name="Brown D.W."/>
            <person name="Nagy L.G."/>
            <person name="Floudas D."/>
            <person name="Held B.W."/>
            <person name="Levasseur A."/>
            <person name="Lombard V."/>
            <person name="Morin E."/>
            <person name="Otillar R."/>
            <person name="Lindquist E.A."/>
            <person name="Sun H."/>
            <person name="LaButti K.M."/>
            <person name="Schmutz J."/>
            <person name="Jabbour D."/>
            <person name="Luo H."/>
            <person name="Baker S.E."/>
            <person name="Pisabarro A.G."/>
            <person name="Walton J.D."/>
            <person name="Blanchette R.A."/>
            <person name="Henrissat B."/>
            <person name="Martin F."/>
            <person name="Cullen D."/>
            <person name="Hibbett D.S."/>
            <person name="Grigoriev I.V."/>
        </authorList>
    </citation>
    <scope>NUCLEOTIDE SEQUENCE [LARGE SCALE GENOMIC DNA]</scope>
    <source>
        <strain evidence="4">FD-172 SS1</strain>
    </source>
</reference>
<evidence type="ECO:0000259" key="2">
    <source>
        <dbReference type="PROSITE" id="PS50046"/>
    </source>
</evidence>
<evidence type="ECO:0000313" key="3">
    <source>
        <dbReference type="EMBL" id="KDQ11893.1"/>
    </source>
</evidence>
<dbReference type="STRING" id="930990.A0A067M806"/>
<protein>
    <recommendedName>
        <fullName evidence="2">Phytochrome chromophore attachment site domain-containing protein</fullName>
    </recommendedName>
</protein>
<organism evidence="3 4">
    <name type="scientific">Botryobasidium botryosum (strain FD-172 SS1)</name>
    <dbReference type="NCBI Taxonomy" id="930990"/>
    <lineage>
        <taxon>Eukaryota</taxon>
        <taxon>Fungi</taxon>
        <taxon>Dikarya</taxon>
        <taxon>Basidiomycota</taxon>
        <taxon>Agaricomycotina</taxon>
        <taxon>Agaricomycetes</taxon>
        <taxon>Cantharellales</taxon>
        <taxon>Botryobasidiaceae</taxon>
        <taxon>Botryobasidium</taxon>
    </lineage>
</organism>
<evidence type="ECO:0000256" key="1">
    <source>
        <dbReference type="ARBA" id="ARBA00023604"/>
    </source>
</evidence>
<dbReference type="GO" id="GO:0016491">
    <property type="term" value="F:oxidoreductase activity"/>
    <property type="evidence" value="ECO:0007669"/>
    <property type="project" value="InterPro"/>
</dbReference>
<dbReference type="PANTHER" id="PTHR34598">
    <property type="entry name" value="BLL6449 PROTEIN"/>
    <property type="match status" value="1"/>
</dbReference>
<accession>A0A067M806</accession>
<dbReference type="OrthoDB" id="412788at2759"/>
<dbReference type="InterPro" id="IPR016132">
    <property type="entry name" value="Phyto_chromo_attachment"/>
</dbReference>
<dbReference type="PANTHER" id="PTHR34598:SF3">
    <property type="entry name" value="OXIDOREDUCTASE AN1597"/>
    <property type="match status" value="1"/>
</dbReference>
<dbReference type="NCBIfam" id="NF041278">
    <property type="entry name" value="CmcJ_NvfI_EfuI"/>
    <property type="match status" value="1"/>
</dbReference>
<name>A0A067M806_BOTB1</name>
<dbReference type="InterPro" id="IPR044053">
    <property type="entry name" value="AsaB-like"/>
</dbReference>
<evidence type="ECO:0000313" key="4">
    <source>
        <dbReference type="Proteomes" id="UP000027195"/>
    </source>
</evidence>
<keyword evidence="4" id="KW-1185">Reference proteome</keyword>
<comment type="similarity">
    <text evidence="1">Belongs to the asaB hydroxylase/desaturase family.</text>
</comment>
<dbReference type="AlphaFoldDB" id="A0A067M806"/>
<gene>
    <name evidence="3" type="ORF">BOTBODRAFT_34972</name>
</gene>
<dbReference type="InParanoid" id="A0A067M806"/>
<proteinExistence type="inferred from homology"/>